<evidence type="ECO:0000313" key="2">
    <source>
        <dbReference type="EMBL" id="MXP43249.1"/>
    </source>
</evidence>
<evidence type="ECO:0000259" key="1">
    <source>
        <dbReference type="Pfam" id="PF01494"/>
    </source>
</evidence>
<dbReference type="Pfam" id="PF01494">
    <property type="entry name" value="FAD_binding_3"/>
    <property type="match status" value="1"/>
</dbReference>
<dbReference type="PRINTS" id="PR00368">
    <property type="entry name" value="FADPNR"/>
</dbReference>
<dbReference type="InterPro" id="IPR050407">
    <property type="entry name" value="Geranylgeranyl_reductase"/>
</dbReference>
<name>A0A845B6J3_9SPHN</name>
<dbReference type="OrthoDB" id="5652862at2"/>
<gene>
    <name evidence="2" type="ORF">GRI65_02125</name>
</gene>
<dbReference type="AlphaFoldDB" id="A0A845B6J3"/>
<keyword evidence="3" id="KW-1185">Reference proteome</keyword>
<dbReference type="Proteomes" id="UP000431922">
    <property type="component" value="Unassembled WGS sequence"/>
</dbReference>
<protein>
    <recommendedName>
        <fullName evidence="1">FAD-binding domain-containing protein</fullName>
    </recommendedName>
</protein>
<proteinExistence type="predicted"/>
<dbReference type="GO" id="GO:0071949">
    <property type="term" value="F:FAD binding"/>
    <property type="evidence" value="ECO:0007669"/>
    <property type="project" value="InterPro"/>
</dbReference>
<dbReference type="RefSeq" id="WP_160754876.1">
    <property type="nucleotide sequence ID" value="NZ_WTYL01000001.1"/>
</dbReference>
<dbReference type="InterPro" id="IPR036188">
    <property type="entry name" value="FAD/NAD-bd_sf"/>
</dbReference>
<sequence>MKGRPLILGAGPAGAMAAIMLGRAGAEPILIDRDAIVGDALCGGFLSWRSAERLRGIGLGLPDIGAHPVTRLALYAGKAEAHAELPETGYGLSRRGFDTAMRALAVSSGAELQIDRIRQLSPGAAVGERQEWRSGSIFLAAGKHDVRGHSRPRQSDDPALGLRIRIPAQAGLTRLLGGKIELHLFPGGYAGIVCQEDGSANICLALRKSMLAAAGGDPRALLDRLAGEHPHFGQRMAFAASDLTIDSIGAVPYGFIAQGTQPGLFRLGDQAAVIPSLAGEGMSIALTSGAMAAKFWLEGGGGAAENYQRAMARAARRPVAVAKLIWETAESERFGQPLVRMAGLAPWLTNLAMRASRIAA</sequence>
<dbReference type="Gene3D" id="3.50.50.60">
    <property type="entry name" value="FAD/NAD(P)-binding domain"/>
    <property type="match status" value="1"/>
</dbReference>
<dbReference type="PANTHER" id="PTHR42685">
    <property type="entry name" value="GERANYLGERANYL DIPHOSPHATE REDUCTASE"/>
    <property type="match status" value="1"/>
</dbReference>
<reference evidence="2 3" key="1">
    <citation type="submission" date="2019-12" db="EMBL/GenBank/DDBJ databases">
        <title>Genomic-based taxomic classification of the family Erythrobacteraceae.</title>
        <authorList>
            <person name="Xu L."/>
        </authorList>
    </citation>
    <scope>NUCLEOTIDE SEQUENCE [LARGE SCALE GENOMIC DNA]</scope>
    <source>
        <strain evidence="2 3">KCTC 42453</strain>
    </source>
</reference>
<dbReference type="SUPFAM" id="SSF51905">
    <property type="entry name" value="FAD/NAD(P)-binding domain"/>
    <property type="match status" value="1"/>
</dbReference>
<evidence type="ECO:0000313" key="3">
    <source>
        <dbReference type="Proteomes" id="UP000431922"/>
    </source>
</evidence>
<dbReference type="PRINTS" id="PR00469">
    <property type="entry name" value="PNDRDTASEII"/>
</dbReference>
<comment type="caution">
    <text evidence="2">The sequence shown here is derived from an EMBL/GenBank/DDBJ whole genome shotgun (WGS) entry which is preliminary data.</text>
</comment>
<dbReference type="InterPro" id="IPR002938">
    <property type="entry name" value="FAD-bd"/>
</dbReference>
<dbReference type="PANTHER" id="PTHR42685:SF22">
    <property type="entry name" value="CONDITIONED MEDIUM FACTOR RECEPTOR 1"/>
    <property type="match status" value="1"/>
</dbReference>
<dbReference type="EMBL" id="WTYL01000001">
    <property type="protein sequence ID" value="MXP43249.1"/>
    <property type="molecule type" value="Genomic_DNA"/>
</dbReference>
<feature type="domain" description="FAD-binding" evidence="1">
    <location>
        <begin position="6"/>
        <end position="61"/>
    </location>
</feature>
<organism evidence="2 3">
    <name type="scientific">Allopontixanthobacter sediminis</name>
    <dbReference type="NCBI Taxonomy" id="1689985"/>
    <lineage>
        <taxon>Bacteria</taxon>
        <taxon>Pseudomonadati</taxon>
        <taxon>Pseudomonadota</taxon>
        <taxon>Alphaproteobacteria</taxon>
        <taxon>Sphingomonadales</taxon>
        <taxon>Erythrobacteraceae</taxon>
        <taxon>Allopontixanthobacter</taxon>
    </lineage>
</organism>
<accession>A0A845B6J3</accession>